<proteinExistence type="predicted"/>
<dbReference type="Proteomes" id="UP000243255">
    <property type="component" value="Unassembled WGS sequence"/>
</dbReference>
<sequence>MSKKINKNAQEEFLALELKEQIKKLNDVLKVSGTKGITDEFDFSYTWVQKVMEEQGVYYVQSLKKFIKAEKENYLTDIEISQMKELLKDYEGFKKSINKEVNLQDCIGACSTEVITRSVVVDKQVSEELKAFAKKNYFITMKDIYTSALKQFIDRYS</sequence>
<protein>
    <submittedName>
        <fullName evidence="1">Uncharacterized protein</fullName>
    </submittedName>
</protein>
<organism evidence="1 2">
    <name type="scientific">Asaccharospora irregularis DSM 2635</name>
    <dbReference type="NCBI Taxonomy" id="1121321"/>
    <lineage>
        <taxon>Bacteria</taxon>
        <taxon>Bacillati</taxon>
        <taxon>Bacillota</taxon>
        <taxon>Clostridia</taxon>
        <taxon>Peptostreptococcales</taxon>
        <taxon>Peptostreptococcaceae</taxon>
        <taxon>Asaccharospora</taxon>
    </lineage>
</organism>
<dbReference type="AlphaFoldDB" id="A0A1M5RGS5"/>
<evidence type="ECO:0000313" key="2">
    <source>
        <dbReference type="Proteomes" id="UP000243255"/>
    </source>
</evidence>
<dbReference type="RefSeq" id="WP_073126991.1">
    <property type="nucleotide sequence ID" value="NZ_BAABCH010000023.1"/>
</dbReference>
<reference evidence="2" key="1">
    <citation type="submission" date="2016-11" db="EMBL/GenBank/DDBJ databases">
        <authorList>
            <person name="Varghese N."/>
            <person name="Submissions S."/>
        </authorList>
    </citation>
    <scope>NUCLEOTIDE SEQUENCE [LARGE SCALE GENOMIC DNA]</scope>
    <source>
        <strain evidence="2">DSM 2635</strain>
    </source>
</reference>
<accession>A0A1M5RGS5</accession>
<evidence type="ECO:0000313" key="1">
    <source>
        <dbReference type="EMBL" id="SHH25557.1"/>
    </source>
</evidence>
<dbReference type="EMBL" id="FQWX01000030">
    <property type="protein sequence ID" value="SHH25557.1"/>
    <property type="molecule type" value="Genomic_DNA"/>
</dbReference>
<dbReference type="STRING" id="1121321.SAMN04488530_13019"/>
<name>A0A1M5RGS5_9FIRM</name>
<gene>
    <name evidence="1" type="ORF">SAMN04488530_13019</name>
</gene>
<keyword evidence="2" id="KW-1185">Reference proteome</keyword>